<keyword evidence="2" id="KW-0808">Transferase</keyword>
<proteinExistence type="predicted"/>
<dbReference type="GO" id="GO:0016740">
    <property type="term" value="F:transferase activity"/>
    <property type="evidence" value="ECO:0007669"/>
    <property type="project" value="UniProtKB-KW"/>
</dbReference>
<evidence type="ECO:0000313" key="3">
    <source>
        <dbReference type="Proteomes" id="UP000183809"/>
    </source>
</evidence>
<name>A0A1J9QP25_9PEZI</name>
<feature type="region of interest" description="Disordered" evidence="1">
    <location>
        <begin position="1"/>
        <end position="73"/>
    </location>
</feature>
<evidence type="ECO:0000313" key="2">
    <source>
        <dbReference type="EMBL" id="OJD30662.1"/>
    </source>
</evidence>
<reference evidence="2 3" key="1">
    <citation type="submission" date="2016-10" db="EMBL/GenBank/DDBJ databases">
        <title>Proteomics and genomics reveal pathogen-plant mechanisms compatible with a hemibiotrophic lifestyle of Diplodia corticola.</title>
        <authorList>
            <person name="Fernandes I."/>
            <person name="De Jonge R."/>
            <person name="Van De Peer Y."/>
            <person name="Devreese B."/>
            <person name="Alves A."/>
            <person name="Esteves A.C."/>
        </authorList>
    </citation>
    <scope>NUCLEOTIDE SEQUENCE [LARGE SCALE GENOMIC DNA]</scope>
    <source>
        <strain evidence="2 3">CBS 112549</strain>
    </source>
</reference>
<dbReference type="RefSeq" id="XP_020126922.1">
    <property type="nucleotide sequence ID" value="XM_020277507.1"/>
</dbReference>
<evidence type="ECO:0000256" key="1">
    <source>
        <dbReference type="SAM" id="MobiDB-lite"/>
    </source>
</evidence>
<dbReference type="GeneID" id="31017768"/>
<feature type="compositionally biased region" description="Low complexity" evidence="1">
    <location>
        <begin position="247"/>
        <end position="256"/>
    </location>
</feature>
<comment type="caution">
    <text evidence="2">The sequence shown here is derived from an EMBL/GenBank/DDBJ whole genome shotgun (WGS) entry which is preliminary data.</text>
</comment>
<dbReference type="EMBL" id="MNUE01000057">
    <property type="protein sequence ID" value="OJD30662.1"/>
    <property type="molecule type" value="Genomic_DNA"/>
</dbReference>
<dbReference type="OrthoDB" id="428159at2759"/>
<protein>
    <submittedName>
        <fullName evidence="2">Glycosyltransferase family 1 protein</fullName>
    </submittedName>
</protein>
<feature type="compositionally biased region" description="Polar residues" evidence="1">
    <location>
        <begin position="1"/>
        <end position="13"/>
    </location>
</feature>
<feature type="compositionally biased region" description="Low complexity" evidence="1">
    <location>
        <begin position="25"/>
        <end position="35"/>
    </location>
</feature>
<feature type="region of interest" description="Disordered" evidence="1">
    <location>
        <begin position="209"/>
        <end position="291"/>
    </location>
</feature>
<dbReference type="STRING" id="236234.A0A1J9QP25"/>
<gene>
    <name evidence="2" type="ORF">BKCO1_5700065</name>
</gene>
<sequence length="435" mass="44766">MRAPSLQSRSGSSMPAAAEPLMQVAADPAAAPPGADHQRRVQPLYADASSQTSTAASDIPLLPPPPPYTPAPPQGRCVVLPAREARWRTNKGRSVDGTGAPLSTLAATVLVSEGQLEGGDVQLIHPASNSSLLSPTDPLSSIALSTYATIHEIVSGAAQGPREAFRQVRMARDDAAARDGGAYDFRSLLSSAVYDDDLLDLDQHGSDRFGDYNPTAPPSVASTAASVSTVEEDGEEGRKRGVCFTPSGTGTVVSGTVNGGGGSGSGDTSTTVGMGGRRGRGEGEGRDEGSPYAAVAASTGLGVARIVGAGLKAPGVYTSGLARGFNNVPRLYGDETVREEERIDGVASGLVAAGKGLGYGLFDGITGLFVQPVKGALGVPGYAFTGIQKSIEKELSRKASPEECLAAAEVLQGEDEMQRLSDKERMEIVTAWLAR</sequence>
<feature type="compositionally biased region" description="Low complexity" evidence="1">
    <location>
        <begin position="46"/>
        <end position="60"/>
    </location>
</feature>
<dbReference type="AlphaFoldDB" id="A0A1J9QP25"/>
<accession>A0A1J9QP25</accession>
<keyword evidence="3" id="KW-1185">Reference proteome</keyword>
<organism evidence="2 3">
    <name type="scientific">Diplodia corticola</name>
    <dbReference type="NCBI Taxonomy" id="236234"/>
    <lineage>
        <taxon>Eukaryota</taxon>
        <taxon>Fungi</taxon>
        <taxon>Dikarya</taxon>
        <taxon>Ascomycota</taxon>
        <taxon>Pezizomycotina</taxon>
        <taxon>Dothideomycetes</taxon>
        <taxon>Dothideomycetes incertae sedis</taxon>
        <taxon>Botryosphaeriales</taxon>
        <taxon>Botryosphaeriaceae</taxon>
        <taxon>Diplodia</taxon>
    </lineage>
</organism>
<feature type="compositionally biased region" description="Basic and acidic residues" evidence="1">
    <location>
        <begin position="279"/>
        <end position="289"/>
    </location>
</feature>
<feature type="compositionally biased region" description="Low complexity" evidence="1">
    <location>
        <begin position="218"/>
        <end position="229"/>
    </location>
</feature>
<dbReference type="Proteomes" id="UP000183809">
    <property type="component" value="Unassembled WGS sequence"/>
</dbReference>
<feature type="compositionally biased region" description="Pro residues" evidence="1">
    <location>
        <begin position="61"/>
        <end position="73"/>
    </location>
</feature>